<dbReference type="InterPro" id="IPR012338">
    <property type="entry name" value="Beta-lactam/transpept-like"/>
</dbReference>
<dbReference type="Gene3D" id="3.40.710.10">
    <property type="entry name" value="DD-peptidase/beta-lactamase superfamily"/>
    <property type="match status" value="1"/>
</dbReference>
<evidence type="ECO:0000259" key="1">
    <source>
        <dbReference type="Pfam" id="PF00144"/>
    </source>
</evidence>
<dbReference type="AlphaFoldDB" id="A0AAE1ICN6"/>
<dbReference type="SUPFAM" id="SSF56601">
    <property type="entry name" value="beta-lactamase/transpeptidase-like"/>
    <property type="match status" value="1"/>
</dbReference>
<dbReference type="RefSeq" id="XP_062755351.1">
    <property type="nucleotide sequence ID" value="XM_062900078.1"/>
</dbReference>
<dbReference type="PANTHER" id="PTHR43283">
    <property type="entry name" value="BETA-LACTAMASE-RELATED"/>
    <property type="match status" value="1"/>
</dbReference>
<comment type="caution">
    <text evidence="2">The sequence shown here is derived from an EMBL/GenBank/DDBJ whole genome shotgun (WGS) entry which is preliminary data.</text>
</comment>
<reference evidence="2" key="1">
    <citation type="submission" date="2023-11" db="EMBL/GenBank/DDBJ databases">
        <title>The genome sequences of three competitors of mushroom-forming fungi.</title>
        <authorList>
            <person name="Beijen E."/>
            <person name="Ohm R.A."/>
        </authorList>
    </citation>
    <scope>NUCLEOTIDE SEQUENCE</scope>
    <source>
        <strain evidence="2">CBS 100526</strain>
    </source>
</reference>
<proteinExistence type="predicted"/>
<evidence type="ECO:0000313" key="3">
    <source>
        <dbReference type="Proteomes" id="UP001273209"/>
    </source>
</evidence>
<dbReference type="Pfam" id="PF00144">
    <property type="entry name" value="Beta-lactamase"/>
    <property type="match status" value="1"/>
</dbReference>
<dbReference type="PANTHER" id="PTHR43283:SF3">
    <property type="entry name" value="BETA-LACTAMASE FAMILY PROTEIN (AFU_ORTHOLOGUE AFUA_5G07500)"/>
    <property type="match status" value="1"/>
</dbReference>
<dbReference type="InterPro" id="IPR050789">
    <property type="entry name" value="Diverse_Enzym_Activities"/>
</dbReference>
<organism evidence="2 3">
    <name type="scientific">Trichoderma aggressivum f. europaeum</name>
    <dbReference type="NCBI Taxonomy" id="173218"/>
    <lineage>
        <taxon>Eukaryota</taxon>
        <taxon>Fungi</taxon>
        <taxon>Dikarya</taxon>
        <taxon>Ascomycota</taxon>
        <taxon>Pezizomycotina</taxon>
        <taxon>Sordariomycetes</taxon>
        <taxon>Hypocreomycetidae</taxon>
        <taxon>Hypocreales</taxon>
        <taxon>Hypocreaceae</taxon>
        <taxon>Trichoderma</taxon>
    </lineage>
</organism>
<keyword evidence="3" id="KW-1185">Reference proteome</keyword>
<dbReference type="InterPro" id="IPR001466">
    <property type="entry name" value="Beta-lactam-related"/>
</dbReference>
<protein>
    <recommendedName>
        <fullName evidence="1">Beta-lactamase-related domain-containing protein</fullName>
    </recommendedName>
</protein>
<dbReference type="GeneID" id="87919983"/>
<dbReference type="EMBL" id="JAWRVG010000020">
    <property type="protein sequence ID" value="KAK4072874.1"/>
    <property type="molecule type" value="Genomic_DNA"/>
</dbReference>
<dbReference type="Proteomes" id="UP001273209">
    <property type="component" value="Unassembled WGS sequence"/>
</dbReference>
<sequence>MATFSLSEQAAADIRSLLDVACTGQPTGVPCASAVVVSIGSQPEIFAHSTTASLGRKGCKDRSDIYWLASCTKLVISIACMQLVEASILRLDDADQLEDLCPELVDLKVVQENGSLEPARSRITLRMLLTHTAGFGYSFLNAKLQAYSKAYRADGVNFNEFSGYMDDILQPLVNQPGEAFEYGISMDWAGVAVERVTGLRLGDYMQRHIFIPLGIRDLTMTPSFEMKERFVGMWQRNQEGHLSPRPPLLNRPLESDAAHSFHSGGAGLFGNIREFGKILAMLLRDGRSHSGRMILAPATVEAMFTNQLTWLPNFARCHLPAIKPELVYEAEAFYPPCPPPTPQGWGLGFMITHGPTGRSEKTSQWSGLSNAFWWCDRQRGVAGLVASQILPFADRKVVELWMGIEAKVYKDIETE</sequence>
<name>A0AAE1ICN6_9HYPO</name>
<gene>
    <name evidence="2" type="ORF">Triagg1_5551</name>
</gene>
<feature type="domain" description="Beta-lactamase-related" evidence="1">
    <location>
        <begin position="65"/>
        <end position="392"/>
    </location>
</feature>
<evidence type="ECO:0000313" key="2">
    <source>
        <dbReference type="EMBL" id="KAK4072874.1"/>
    </source>
</evidence>
<accession>A0AAE1ICN6</accession>